<sequence>MAEQSIKSLFNSAESQRKAIESSWDSNTAEYQQNLFAAIETYSECLKVADRLSLFSPNETLEDLVSGDLQYLLINYHLAGLILRVSSQDRKSTLQTARTLYEKYLGQLDQYGILNEQDKKLYDRYLEEPSSFSTIATSDPNARRNTKIANFKQEKELKKKLEFLAQNPAYLENDEDAVRELQLTNINLCTHSTFQSLESLNLEVEILAMAPPTPPTGPEQLERDYRERMGIRGKDADYSDKLDRRNVLSSANKGPILSSAGKPLRPFTLLESRQTIKDGVFKAGHNLPTMTIDEYLEEERARGGIIEGGGEASGRSPTPDEDNYVKGDEETLKAREWDEYVEQNPKGSGNTLNRG</sequence>
<dbReference type="InterPro" id="IPR007304">
    <property type="entry name" value="TAP46-like"/>
</dbReference>
<evidence type="ECO:0008006" key="4">
    <source>
        <dbReference type="Google" id="ProtNLM"/>
    </source>
</evidence>
<dbReference type="Pfam" id="PF04177">
    <property type="entry name" value="TAP42"/>
    <property type="match status" value="1"/>
</dbReference>
<feature type="compositionally biased region" description="Polar residues" evidence="1">
    <location>
        <begin position="345"/>
        <end position="355"/>
    </location>
</feature>
<dbReference type="eggNOG" id="KOG2830">
    <property type="taxonomic scope" value="Eukaryota"/>
</dbReference>
<dbReference type="RefSeq" id="XP_008077959.1">
    <property type="nucleotide sequence ID" value="XM_008079768.1"/>
</dbReference>
<dbReference type="InterPro" id="IPR038511">
    <property type="entry name" value="TAP42/TAP46-like_sf"/>
</dbReference>
<dbReference type="Gene3D" id="1.25.40.540">
    <property type="entry name" value="TAP42-like family"/>
    <property type="match status" value="1"/>
</dbReference>
<gene>
    <name evidence="2" type="ORF">GLAREA_10667</name>
</gene>
<dbReference type="GO" id="GO:0009966">
    <property type="term" value="P:regulation of signal transduction"/>
    <property type="evidence" value="ECO:0007669"/>
    <property type="project" value="InterPro"/>
</dbReference>
<dbReference type="Proteomes" id="UP000016922">
    <property type="component" value="Unassembled WGS sequence"/>
</dbReference>
<proteinExistence type="predicted"/>
<evidence type="ECO:0000256" key="1">
    <source>
        <dbReference type="SAM" id="MobiDB-lite"/>
    </source>
</evidence>
<dbReference type="PANTHER" id="PTHR10933:SF9">
    <property type="entry name" value="IMMUNOGLOBULIN-BINDING PROTEIN 1"/>
    <property type="match status" value="1"/>
</dbReference>
<dbReference type="PANTHER" id="PTHR10933">
    <property type="entry name" value="IMMUNOGLOBULIN-BINDING PROTEIN 1"/>
    <property type="match status" value="1"/>
</dbReference>
<dbReference type="GO" id="GO:0035303">
    <property type="term" value="P:regulation of dephosphorylation"/>
    <property type="evidence" value="ECO:0007669"/>
    <property type="project" value="TreeGrafter"/>
</dbReference>
<dbReference type="GO" id="GO:0005829">
    <property type="term" value="C:cytosol"/>
    <property type="evidence" value="ECO:0007669"/>
    <property type="project" value="TreeGrafter"/>
</dbReference>
<keyword evidence="3" id="KW-1185">Reference proteome</keyword>
<dbReference type="OMA" id="EYELCEA"/>
<name>S3D923_GLAL2</name>
<dbReference type="KEGG" id="glz:GLAREA_10667"/>
<dbReference type="GeneID" id="19469713"/>
<dbReference type="HOGENOM" id="CLU_041824_2_0_1"/>
<dbReference type="GO" id="GO:0051721">
    <property type="term" value="F:protein phosphatase 2A binding"/>
    <property type="evidence" value="ECO:0007669"/>
    <property type="project" value="TreeGrafter"/>
</dbReference>
<accession>S3D923</accession>
<evidence type="ECO:0000313" key="3">
    <source>
        <dbReference type="Proteomes" id="UP000016922"/>
    </source>
</evidence>
<dbReference type="AlphaFoldDB" id="S3D923"/>
<evidence type="ECO:0000313" key="2">
    <source>
        <dbReference type="EMBL" id="EPE34972.1"/>
    </source>
</evidence>
<feature type="compositionally biased region" description="Basic and acidic residues" evidence="1">
    <location>
        <begin position="323"/>
        <end position="338"/>
    </location>
</feature>
<protein>
    <recommendedName>
        <fullName evidence="4">TAP42-like protein</fullName>
    </recommendedName>
</protein>
<dbReference type="OrthoDB" id="10261753at2759"/>
<reference evidence="2 3" key="1">
    <citation type="journal article" date="2013" name="BMC Genomics">
        <title>Genomics-driven discovery of the pneumocandin biosynthetic gene cluster in the fungus Glarea lozoyensis.</title>
        <authorList>
            <person name="Chen L."/>
            <person name="Yue Q."/>
            <person name="Zhang X."/>
            <person name="Xiang M."/>
            <person name="Wang C."/>
            <person name="Li S."/>
            <person name="Che Y."/>
            <person name="Ortiz-Lopez F.J."/>
            <person name="Bills G.F."/>
            <person name="Liu X."/>
            <person name="An Z."/>
        </authorList>
    </citation>
    <scope>NUCLEOTIDE SEQUENCE [LARGE SCALE GENOMIC DNA]</scope>
    <source>
        <strain evidence="3">ATCC 20868 / MF5171</strain>
    </source>
</reference>
<organism evidence="2 3">
    <name type="scientific">Glarea lozoyensis (strain ATCC 20868 / MF5171)</name>
    <dbReference type="NCBI Taxonomy" id="1116229"/>
    <lineage>
        <taxon>Eukaryota</taxon>
        <taxon>Fungi</taxon>
        <taxon>Dikarya</taxon>
        <taxon>Ascomycota</taxon>
        <taxon>Pezizomycotina</taxon>
        <taxon>Leotiomycetes</taxon>
        <taxon>Helotiales</taxon>
        <taxon>Helotiaceae</taxon>
        <taxon>Glarea</taxon>
    </lineage>
</organism>
<dbReference type="STRING" id="1116229.S3D923"/>
<dbReference type="EMBL" id="KE145355">
    <property type="protein sequence ID" value="EPE34972.1"/>
    <property type="molecule type" value="Genomic_DNA"/>
</dbReference>
<feature type="region of interest" description="Disordered" evidence="1">
    <location>
        <begin position="306"/>
        <end position="355"/>
    </location>
</feature>